<evidence type="ECO:0000313" key="5">
    <source>
        <dbReference type="WBParaSite" id="ASIM_0002033401-mRNA-1"/>
    </source>
</evidence>
<reference evidence="5" key="1">
    <citation type="submission" date="2017-02" db="UniProtKB">
        <authorList>
            <consortium name="WormBaseParasite"/>
        </authorList>
    </citation>
    <scope>IDENTIFICATION</scope>
</reference>
<evidence type="ECO:0000259" key="2">
    <source>
        <dbReference type="Pfam" id="PF00144"/>
    </source>
</evidence>
<gene>
    <name evidence="3" type="ORF">ASIM_LOCUS19716</name>
</gene>
<dbReference type="Gene3D" id="3.40.710.10">
    <property type="entry name" value="DD-peptidase/beta-lactamase superfamily"/>
    <property type="match status" value="1"/>
</dbReference>
<organism evidence="5">
    <name type="scientific">Anisakis simplex</name>
    <name type="common">Herring worm</name>
    <dbReference type="NCBI Taxonomy" id="6269"/>
    <lineage>
        <taxon>Eukaryota</taxon>
        <taxon>Metazoa</taxon>
        <taxon>Ecdysozoa</taxon>
        <taxon>Nematoda</taxon>
        <taxon>Chromadorea</taxon>
        <taxon>Rhabditida</taxon>
        <taxon>Spirurina</taxon>
        <taxon>Ascaridomorpha</taxon>
        <taxon>Ascaridoidea</taxon>
        <taxon>Anisakidae</taxon>
        <taxon>Anisakis</taxon>
        <taxon>Anisakis simplex complex</taxon>
    </lineage>
</organism>
<evidence type="ECO:0000313" key="3">
    <source>
        <dbReference type="EMBL" id="VDK71555.1"/>
    </source>
</evidence>
<dbReference type="GO" id="GO:0005739">
    <property type="term" value="C:mitochondrion"/>
    <property type="evidence" value="ECO:0007669"/>
    <property type="project" value="TreeGrafter"/>
</dbReference>
<dbReference type="GO" id="GO:0006508">
    <property type="term" value="P:proteolysis"/>
    <property type="evidence" value="ECO:0007669"/>
    <property type="project" value="TreeGrafter"/>
</dbReference>
<dbReference type="AlphaFoldDB" id="A0A0M3KH69"/>
<dbReference type="SUPFAM" id="SSF56601">
    <property type="entry name" value="beta-lactamase/transpeptidase-like"/>
    <property type="match status" value="1"/>
</dbReference>
<dbReference type="Proteomes" id="UP000267096">
    <property type="component" value="Unassembled WGS sequence"/>
</dbReference>
<dbReference type="GO" id="GO:0008233">
    <property type="term" value="F:peptidase activity"/>
    <property type="evidence" value="ECO:0007669"/>
    <property type="project" value="TreeGrafter"/>
</dbReference>
<protein>
    <submittedName>
        <fullName evidence="5">Serine beta-lactamase-like protein LACTB, mitochondrial (inferred by orthology to a human protein)</fullName>
    </submittedName>
</protein>
<dbReference type="Pfam" id="PF00144">
    <property type="entry name" value="Beta-lactamase"/>
    <property type="match status" value="1"/>
</dbReference>
<dbReference type="WBParaSite" id="ASIM_0002033401-mRNA-1">
    <property type="protein sequence ID" value="ASIM_0002033401-mRNA-1"/>
    <property type="gene ID" value="ASIM_0002033401"/>
</dbReference>
<dbReference type="InterPro" id="IPR052794">
    <property type="entry name" value="Mito_Ser_Protease_LACTB"/>
</dbReference>
<keyword evidence="4" id="KW-1185">Reference proteome</keyword>
<reference evidence="3 4" key="2">
    <citation type="submission" date="2018-11" db="EMBL/GenBank/DDBJ databases">
        <authorList>
            <consortium name="Pathogen Informatics"/>
        </authorList>
    </citation>
    <scope>NUCLEOTIDE SEQUENCE [LARGE SCALE GENOMIC DNA]</scope>
</reference>
<name>A0A0M3KH69_ANISI</name>
<feature type="region of interest" description="Disordered" evidence="1">
    <location>
        <begin position="57"/>
        <end position="89"/>
    </location>
</feature>
<sequence>MIRECQSSHILSKNVNHILFSKSSGRVICRISLSSQIKQSATMSYVNDEIFKEDREEIEPDVKTNEKKSSDNNKNNNKNKKDGDISTSVTPEFLSNKSYESVEEALEMFKNDALISKPGTEFNYSTHGYTLLSAVLEKAAKTPFKEQAKQLFNELGMNHTVVDQNEQIMPNRARYYYRDRHHKLKNVPEVDNSYKWAGGGFLSNVNDLLIFANAMLYSFHHSRNESQVSDDQSLRPLLERDALKTFWEGEVDGKHGFRYGLGWYKKPKTVEYGGGNGCTRNGFWMHTGAAVGASSVLVVKPNFNGSNTDGVCVAVLVNLHDCKNVTHLALELAEIFEKH</sequence>
<evidence type="ECO:0000313" key="4">
    <source>
        <dbReference type="Proteomes" id="UP000267096"/>
    </source>
</evidence>
<dbReference type="OrthoDB" id="5946976at2759"/>
<dbReference type="PANTHER" id="PTHR46520:SF1">
    <property type="entry name" value="SERINE BETA-LACTAMASE-LIKE PROTEIN LACTB, MITOCHONDRIAL"/>
    <property type="match status" value="1"/>
</dbReference>
<dbReference type="PANTHER" id="PTHR46520">
    <property type="entry name" value="SERINE BETA-LACTAMASE-LIKE PROTEIN LACTB, MITOCHONDRIAL"/>
    <property type="match status" value="1"/>
</dbReference>
<proteinExistence type="predicted"/>
<feature type="compositionally biased region" description="Basic and acidic residues" evidence="1">
    <location>
        <begin position="57"/>
        <end position="71"/>
    </location>
</feature>
<dbReference type="GO" id="GO:0019216">
    <property type="term" value="P:regulation of lipid metabolic process"/>
    <property type="evidence" value="ECO:0007669"/>
    <property type="project" value="TreeGrafter"/>
</dbReference>
<dbReference type="EMBL" id="UYRR01037805">
    <property type="protein sequence ID" value="VDK71555.1"/>
    <property type="molecule type" value="Genomic_DNA"/>
</dbReference>
<evidence type="ECO:0000256" key="1">
    <source>
        <dbReference type="SAM" id="MobiDB-lite"/>
    </source>
</evidence>
<dbReference type="InterPro" id="IPR001466">
    <property type="entry name" value="Beta-lactam-related"/>
</dbReference>
<feature type="domain" description="Beta-lactamase-related" evidence="2">
    <location>
        <begin position="98"/>
        <end position="319"/>
    </location>
</feature>
<accession>A0A0M3KH69</accession>
<dbReference type="InterPro" id="IPR012338">
    <property type="entry name" value="Beta-lactam/transpept-like"/>
</dbReference>